<feature type="signal peptide" evidence="1">
    <location>
        <begin position="1"/>
        <end position="23"/>
    </location>
</feature>
<dbReference type="EMBL" id="JPGN01000036">
    <property type="protein sequence ID" value="KFI19807.1"/>
    <property type="molecule type" value="Genomic_DNA"/>
</dbReference>
<name>A0A0E2ZN63_9GAMM</name>
<dbReference type="AlphaFoldDB" id="A0A0E2ZN63"/>
<keyword evidence="1" id="KW-0732">Signal</keyword>
<accession>A0A0E2ZN63</accession>
<gene>
    <name evidence="2" type="ORF">IB75_06365</name>
</gene>
<sequence>MTQKTPLFSLLFALWGASSLVLAHTVITDQATEGTSLYTGFNITHGCGFEDKPSLPVIAQSVVFPNGPNAIVTRLDTEEAIDLGDVLVGGAHAATLINPAIIQNRDVFDINESISDETGVVRGVHYTEGGLPPELDAVLPFRVSGVTFVEESCATKVRARIGIANWCHHRPGARRADVWIGRLTPVFNDERVVSIGFWPVLTFNRDLASNPLPADCGEGYEVAVEPSDESIDQYLPVPDFIPGV</sequence>
<evidence type="ECO:0000256" key="1">
    <source>
        <dbReference type="SAM" id="SignalP"/>
    </source>
</evidence>
<dbReference type="Proteomes" id="UP000028839">
    <property type="component" value="Unassembled WGS sequence"/>
</dbReference>
<reference evidence="2 3" key="1">
    <citation type="submission" date="2014-07" db="EMBL/GenBank/DDBJ databases">
        <title>Comparative analysis of Nitrosococcus oceani genome inventories of strains from Pacific and Atlantic gyres.</title>
        <authorList>
            <person name="Lim C.K."/>
            <person name="Wang L."/>
            <person name="Sayavedra-Soto L.A."/>
            <person name="Klotz M.G."/>
        </authorList>
    </citation>
    <scope>NUCLEOTIDE SEQUENCE [LARGE SCALE GENOMIC DNA]</scope>
    <source>
        <strain evidence="2 3">C-27</strain>
    </source>
</reference>
<proteinExistence type="predicted"/>
<protein>
    <submittedName>
        <fullName evidence="2">Uncharacterized protein</fullName>
    </submittedName>
</protein>
<evidence type="ECO:0000313" key="3">
    <source>
        <dbReference type="Proteomes" id="UP000028839"/>
    </source>
</evidence>
<feature type="chain" id="PRO_5002408426" evidence="1">
    <location>
        <begin position="24"/>
        <end position="244"/>
    </location>
</feature>
<organism evidence="2 3">
    <name type="scientific">Nitrosococcus oceani C-27</name>
    <dbReference type="NCBI Taxonomy" id="314279"/>
    <lineage>
        <taxon>Bacteria</taxon>
        <taxon>Pseudomonadati</taxon>
        <taxon>Pseudomonadota</taxon>
        <taxon>Gammaproteobacteria</taxon>
        <taxon>Chromatiales</taxon>
        <taxon>Chromatiaceae</taxon>
        <taxon>Nitrosococcus</taxon>
    </lineage>
</organism>
<dbReference type="OrthoDB" id="257391at2"/>
<evidence type="ECO:0000313" key="2">
    <source>
        <dbReference type="EMBL" id="KFI19807.1"/>
    </source>
</evidence>
<comment type="caution">
    <text evidence="2">The sequence shown here is derived from an EMBL/GenBank/DDBJ whole genome shotgun (WGS) entry which is preliminary data.</text>
</comment>
<dbReference type="HOGENOM" id="CLU_097517_0_0_6"/>